<dbReference type="Gene3D" id="1.20.1050.10">
    <property type="match status" value="1"/>
</dbReference>
<keyword evidence="3" id="KW-1185">Reference proteome</keyword>
<dbReference type="InterPro" id="IPR036282">
    <property type="entry name" value="Glutathione-S-Trfase_C_sf"/>
</dbReference>
<dbReference type="Pfam" id="PF22041">
    <property type="entry name" value="GST_C_7"/>
    <property type="match status" value="1"/>
</dbReference>
<dbReference type="PANTHER" id="PTHR43968:SF6">
    <property type="entry name" value="GLUTATHIONE S-TRANSFERASE OMEGA"/>
    <property type="match status" value="1"/>
</dbReference>
<dbReference type="Pfam" id="PF13409">
    <property type="entry name" value="GST_N_2"/>
    <property type="match status" value="1"/>
</dbReference>
<name>F8Q6T0_SERL3</name>
<dbReference type="InterPro" id="IPR036249">
    <property type="entry name" value="Thioredoxin-like_sf"/>
</dbReference>
<dbReference type="OMA" id="WKDMASW"/>
<dbReference type="SUPFAM" id="SSF52833">
    <property type="entry name" value="Thioredoxin-like"/>
    <property type="match status" value="1"/>
</dbReference>
<proteinExistence type="predicted"/>
<sequence>MSQPIILYDIPARVPGNTFSGNTFKARQVSQYTLAYKGLAYKSVWIESPDIEERMKAIGAKPTGLKPDGSDLYTVPAIQDPSTGAVVSDSFAIVEYLEKTYPSTPAIFPHSSEALMSAFDFAIINVIIPVFPVVSVMAAPKLHPRSEQRFKEQAELRFGVKWEDISPVGPKRDADWKNVKEAFGIIDGWYSKSGGKWIMGDTFSYADILVAAWMRCFSVAFDKDQWEEMKSWNGGRWGDIVEEINRHSILD</sequence>
<organism evidence="3">
    <name type="scientific">Serpula lacrymans var. lacrymans (strain S7.3)</name>
    <name type="common">Dry rot fungus</name>
    <dbReference type="NCBI Taxonomy" id="936435"/>
    <lineage>
        <taxon>Eukaryota</taxon>
        <taxon>Fungi</taxon>
        <taxon>Dikarya</taxon>
        <taxon>Basidiomycota</taxon>
        <taxon>Agaricomycotina</taxon>
        <taxon>Agaricomycetes</taxon>
        <taxon>Agaricomycetidae</taxon>
        <taxon>Boletales</taxon>
        <taxon>Coniophorineae</taxon>
        <taxon>Serpulaceae</taxon>
        <taxon>Serpula</taxon>
    </lineage>
</organism>
<dbReference type="Proteomes" id="UP000008063">
    <property type="component" value="Unassembled WGS sequence"/>
</dbReference>
<dbReference type="AlphaFoldDB" id="F8Q6T0"/>
<dbReference type="CDD" id="cd00299">
    <property type="entry name" value="GST_C_family"/>
    <property type="match status" value="1"/>
</dbReference>
<dbReference type="PROSITE" id="PS50404">
    <property type="entry name" value="GST_NTER"/>
    <property type="match status" value="1"/>
</dbReference>
<protein>
    <recommendedName>
        <fullName evidence="1">GST N-terminal domain-containing protein</fullName>
    </recommendedName>
</protein>
<dbReference type="InParanoid" id="F8Q6T0"/>
<accession>F8Q6T0</accession>
<dbReference type="GO" id="GO:0005737">
    <property type="term" value="C:cytoplasm"/>
    <property type="evidence" value="ECO:0007669"/>
    <property type="project" value="TreeGrafter"/>
</dbReference>
<evidence type="ECO:0000259" key="1">
    <source>
        <dbReference type="PROSITE" id="PS50404"/>
    </source>
</evidence>
<dbReference type="PANTHER" id="PTHR43968">
    <property type="match status" value="1"/>
</dbReference>
<dbReference type="Gene3D" id="3.40.30.10">
    <property type="entry name" value="Glutaredoxin"/>
    <property type="match status" value="1"/>
</dbReference>
<dbReference type="STRING" id="936435.F8Q6T0"/>
<gene>
    <name evidence="2" type="ORF">SERLA73DRAFT_112566</name>
</gene>
<dbReference type="SUPFAM" id="SSF47616">
    <property type="entry name" value="GST C-terminal domain-like"/>
    <property type="match status" value="1"/>
</dbReference>
<dbReference type="InterPro" id="IPR054416">
    <property type="entry name" value="GST_UstS-like_C"/>
</dbReference>
<dbReference type="InterPro" id="IPR004045">
    <property type="entry name" value="Glutathione_S-Trfase_N"/>
</dbReference>
<evidence type="ECO:0000313" key="3">
    <source>
        <dbReference type="Proteomes" id="UP000008063"/>
    </source>
</evidence>
<feature type="domain" description="GST N-terminal" evidence="1">
    <location>
        <begin position="14"/>
        <end position="105"/>
    </location>
</feature>
<dbReference type="InterPro" id="IPR050983">
    <property type="entry name" value="GST_Omega/HSP26"/>
</dbReference>
<evidence type="ECO:0000313" key="2">
    <source>
        <dbReference type="EMBL" id="EGN96318.1"/>
    </source>
</evidence>
<dbReference type="EMBL" id="GL945484">
    <property type="protein sequence ID" value="EGN96318.1"/>
    <property type="molecule type" value="Genomic_DNA"/>
</dbReference>
<dbReference type="HOGENOM" id="CLU_011226_4_0_1"/>
<reference evidence="3" key="1">
    <citation type="journal article" date="2011" name="Science">
        <title>The plant cell wall-decomposing machinery underlies the functional diversity of forest fungi.</title>
        <authorList>
            <person name="Eastwood D.C."/>
            <person name="Floudas D."/>
            <person name="Binder M."/>
            <person name="Majcherczyk A."/>
            <person name="Schneider P."/>
            <person name="Aerts A."/>
            <person name="Asiegbu F.O."/>
            <person name="Baker S.E."/>
            <person name="Barry K."/>
            <person name="Bendiksby M."/>
            <person name="Blumentritt M."/>
            <person name="Coutinho P.M."/>
            <person name="Cullen D."/>
            <person name="de Vries R.P."/>
            <person name="Gathman A."/>
            <person name="Goodell B."/>
            <person name="Henrissat B."/>
            <person name="Ihrmark K."/>
            <person name="Kauserud H."/>
            <person name="Kohler A."/>
            <person name="LaButti K."/>
            <person name="Lapidus A."/>
            <person name="Lavin J.L."/>
            <person name="Lee Y.-H."/>
            <person name="Lindquist E."/>
            <person name="Lilly W."/>
            <person name="Lucas S."/>
            <person name="Morin E."/>
            <person name="Murat C."/>
            <person name="Oguiza J.A."/>
            <person name="Park J."/>
            <person name="Pisabarro A.G."/>
            <person name="Riley R."/>
            <person name="Rosling A."/>
            <person name="Salamov A."/>
            <person name="Schmidt O."/>
            <person name="Schmutz J."/>
            <person name="Skrede I."/>
            <person name="Stenlid J."/>
            <person name="Wiebenga A."/>
            <person name="Xie X."/>
            <person name="Kuees U."/>
            <person name="Hibbett D.S."/>
            <person name="Hoffmeister D."/>
            <person name="Hoegberg N."/>
            <person name="Martin F."/>
            <person name="Grigoriev I.V."/>
            <person name="Watkinson S.C."/>
        </authorList>
    </citation>
    <scope>NUCLEOTIDE SEQUENCE [LARGE SCALE GENOMIC DNA]</scope>
    <source>
        <strain evidence="3">strain S7.3</strain>
    </source>
</reference>